<keyword evidence="1" id="KW-0812">Transmembrane</keyword>
<proteinExistence type="predicted"/>
<protein>
    <submittedName>
        <fullName evidence="2">Uncharacterized protein</fullName>
    </submittedName>
</protein>
<dbReference type="STRING" id="1280514.AXFE_00210"/>
<dbReference type="EMBL" id="JXYS01000001">
    <property type="protein sequence ID" value="KJF18984.1"/>
    <property type="molecule type" value="Genomic_DNA"/>
</dbReference>
<evidence type="ECO:0000256" key="1">
    <source>
        <dbReference type="SAM" id="Phobius"/>
    </source>
</evidence>
<keyword evidence="1" id="KW-1133">Transmembrane helix</keyword>
<organism evidence="2 3">
    <name type="scientific">Acidithrix ferrooxidans</name>
    <dbReference type="NCBI Taxonomy" id="1280514"/>
    <lineage>
        <taxon>Bacteria</taxon>
        <taxon>Bacillati</taxon>
        <taxon>Actinomycetota</taxon>
        <taxon>Acidimicrobiia</taxon>
        <taxon>Acidimicrobiales</taxon>
        <taxon>Acidimicrobiaceae</taxon>
        <taxon>Acidithrix</taxon>
    </lineage>
</organism>
<dbReference type="AlphaFoldDB" id="A0A0D8HMB9"/>
<feature type="transmembrane region" description="Helical" evidence="1">
    <location>
        <begin position="40"/>
        <end position="58"/>
    </location>
</feature>
<sequence length="86" mass="10106">MMWLTRYLRTLFGVIERGFLGLDALFVYDFSWMVSSSRMFNLLCVWAGPWFSIVYQMVGWIRRSGFFAHGDVFARTCWDLVNCLGS</sequence>
<evidence type="ECO:0000313" key="2">
    <source>
        <dbReference type="EMBL" id="KJF18984.1"/>
    </source>
</evidence>
<reference evidence="2 3" key="1">
    <citation type="submission" date="2015-01" db="EMBL/GenBank/DDBJ databases">
        <title>Draft genome of the acidophilic iron oxidizer Acidithrix ferrooxidans strain Py-F3.</title>
        <authorList>
            <person name="Poehlein A."/>
            <person name="Eisen S."/>
            <person name="Schloemann M."/>
            <person name="Johnson B.D."/>
            <person name="Daniel R."/>
            <person name="Muehling M."/>
        </authorList>
    </citation>
    <scope>NUCLEOTIDE SEQUENCE [LARGE SCALE GENOMIC DNA]</scope>
    <source>
        <strain evidence="2 3">Py-F3</strain>
    </source>
</reference>
<keyword evidence="3" id="KW-1185">Reference proteome</keyword>
<name>A0A0D8HMB9_9ACTN</name>
<dbReference type="Proteomes" id="UP000032360">
    <property type="component" value="Unassembled WGS sequence"/>
</dbReference>
<gene>
    <name evidence="2" type="ORF">AXFE_00210</name>
</gene>
<comment type="caution">
    <text evidence="2">The sequence shown here is derived from an EMBL/GenBank/DDBJ whole genome shotgun (WGS) entry which is preliminary data.</text>
</comment>
<accession>A0A0D8HMB9</accession>
<evidence type="ECO:0000313" key="3">
    <source>
        <dbReference type="Proteomes" id="UP000032360"/>
    </source>
</evidence>
<keyword evidence="1" id="KW-0472">Membrane</keyword>